<dbReference type="AlphaFoldDB" id="N1QYA6"/>
<accession>N1QYA6</accession>
<sequence>MAFIRRLHDRSFLGFLDLGWFHVVLSPDPFAPAAHVLALKADFPFSFVPSPNRRRTGRWAGRWSI</sequence>
<name>N1QYA6_AEGTA</name>
<proteinExistence type="predicted"/>
<reference evidence="1" key="1">
    <citation type="submission" date="2015-06" db="UniProtKB">
        <authorList>
            <consortium name="EnsemblPlants"/>
        </authorList>
    </citation>
    <scope>IDENTIFICATION</scope>
</reference>
<dbReference type="EnsemblPlants" id="EMT17031">
    <property type="protein sequence ID" value="EMT17031"/>
    <property type="gene ID" value="F775_44094"/>
</dbReference>
<protein>
    <submittedName>
        <fullName evidence="1">Uncharacterized protein</fullName>
    </submittedName>
</protein>
<evidence type="ECO:0000313" key="1">
    <source>
        <dbReference type="EnsemblPlants" id="EMT17031"/>
    </source>
</evidence>
<organism evidence="1">
    <name type="scientific">Aegilops tauschii</name>
    <name type="common">Tausch's goatgrass</name>
    <name type="synonym">Aegilops squarrosa</name>
    <dbReference type="NCBI Taxonomy" id="37682"/>
    <lineage>
        <taxon>Eukaryota</taxon>
        <taxon>Viridiplantae</taxon>
        <taxon>Streptophyta</taxon>
        <taxon>Embryophyta</taxon>
        <taxon>Tracheophyta</taxon>
        <taxon>Spermatophyta</taxon>
        <taxon>Magnoliopsida</taxon>
        <taxon>Liliopsida</taxon>
        <taxon>Poales</taxon>
        <taxon>Poaceae</taxon>
        <taxon>BOP clade</taxon>
        <taxon>Pooideae</taxon>
        <taxon>Triticodae</taxon>
        <taxon>Triticeae</taxon>
        <taxon>Triticinae</taxon>
        <taxon>Aegilops</taxon>
    </lineage>
</organism>